<evidence type="ECO:0000313" key="3">
    <source>
        <dbReference type="Proteomes" id="UP000320762"/>
    </source>
</evidence>
<dbReference type="AlphaFoldDB" id="A0A550CPN9"/>
<dbReference type="Pfam" id="PF13577">
    <property type="entry name" value="SnoaL_4"/>
    <property type="match status" value="1"/>
</dbReference>
<comment type="caution">
    <text evidence="2">The sequence shown here is derived from an EMBL/GenBank/DDBJ whole genome shotgun (WGS) entry which is preliminary data.</text>
</comment>
<dbReference type="EMBL" id="VDMD01000003">
    <property type="protein sequence ID" value="TRM66724.1"/>
    <property type="molecule type" value="Genomic_DNA"/>
</dbReference>
<proteinExistence type="predicted"/>
<dbReference type="Gene3D" id="3.10.450.50">
    <property type="match status" value="1"/>
</dbReference>
<gene>
    <name evidence="2" type="ORF">BD626DRAFT_483634</name>
</gene>
<evidence type="ECO:0000259" key="1">
    <source>
        <dbReference type="Pfam" id="PF13577"/>
    </source>
</evidence>
<dbReference type="Proteomes" id="UP000320762">
    <property type="component" value="Unassembled WGS sequence"/>
</dbReference>
<reference evidence="2 3" key="1">
    <citation type="journal article" date="2019" name="New Phytol.">
        <title>Comparative genomics reveals unique wood-decay strategies and fruiting body development in the Schizophyllaceae.</title>
        <authorList>
            <person name="Almasi E."/>
            <person name="Sahu N."/>
            <person name="Krizsan K."/>
            <person name="Balint B."/>
            <person name="Kovacs G.M."/>
            <person name="Kiss B."/>
            <person name="Cseklye J."/>
            <person name="Drula E."/>
            <person name="Henrissat B."/>
            <person name="Nagy I."/>
            <person name="Chovatia M."/>
            <person name="Adam C."/>
            <person name="LaButti K."/>
            <person name="Lipzen A."/>
            <person name="Riley R."/>
            <person name="Grigoriev I.V."/>
            <person name="Nagy L.G."/>
        </authorList>
    </citation>
    <scope>NUCLEOTIDE SEQUENCE [LARGE SCALE GENOMIC DNA]</scope>
    <source>
        <strain evidence="2 3">NL-1724</strain>
    </source>
</reference>
<dbReference type="SUPFAM" id="SSF54427">
    <property type="entry name" value="NTF2-like"/>
    <property type="match status" value="1"/>
</dbReference>
<dbReference type="InterPro" id="IPR032710">
    <property type="entry name" value="NTF2-like_dom_sf"/>
</dbReference>
<organism evidence="2 3">
    <name type="scientific">Schizophyllum amplum</name>
    <dbReference type="NCBI Taxonomy" id="97359"/>
    <lineage>
        <taxon>Eukaryota</taxon>
        <taxon>Fungi</taxon>
        <taxon>Dikarya</taxon>
        <taxon>Basidiomycota</taxon>
        <taxon>Agaricomycotina</taxon>
        <taxon>Agaricomycetes</taxon>
        <taxon>Agaricomycetidae</taxon>
        <taxon>Agaricales</taxon>
        <taxon>Schizophyllaceae</taxon>
        <taxon>Schizophyllum</taxon>
    </lineage>
</organism>
<accession>A0A550CPN9</accession>
<dbReference type="OrthoDB" id="5208229at2759"/>
<protein>
    <recommendedName>
        <fullName evidence="1">SnoaL-like domain-containing protein</fullName>
    </recommendedName>
</protein>
<dbReference type="InterPro" id="IPR037401">
    <property type="entry name" value="SnoaL-like"/>
</dbReference>
<name>A0A550CPN9_9AGAR</name>
<keyword evidence="3" id="KW-1185">Reference proteome</keyword>
<feature type="domain" description="SnoaL-like" evidence="1">
    <location>
        <begin position="8"/>
        <end position="147"/>
    </location>
</feature>
<sequence length="171" mass="18772">MYDATQWLVDRANIHDVVIAMLLYADIKQTEKIASDVFAEQISVDYTSILGGEPYTISGGEQAAMWKAMQVDFDALQHTTLSPLIDLGQPNAAEPPSTASVLVNTGVTLVRDAAEGGPILQIGGRYELELTRTSLEGCNPWRISKMKAVNIWMNGNKNVMIKQDDFETPKA</sequence>
<evidence type="ECO:0000313" key="2">
    <source>
        <dbReference type="EMBL" id="TRM66724.1"/>
    </source>
</evidence>